<evidence type="ECO:0000256" key="3">
    <source>
        <dbReference type="ARBA" id="ARBA00022692"/>
    </source>
</evidence>
<feature type="transmembrane region" description="Helical" evidence="6">
    <location>
        <begin position="109"/>
        <end position="135"/>
    </location>
</feature>
<organism evidence="8 9">
    <name type="scientific">Staphylococcus gallinarum</name>
    <dbReference type="NCBI Taxonomy" id="1293"/>
    <lineage>
        <taxon>Bacteria</taxon>
        <taxon>Bacillati</taxon>
        <taxon>Bacillota</taxon>
        <taxon>Bacilli</taxon>
        <taxon>Bacillales</taxon>
        <taxon>Staphylococcaceae</taxon>
        <taxon>Staphylococcus</taxon>
    </lineage>
</organism>
<proteinExistence type="inferred from homology"/>
<dbReference type="GO" id="GO:0055085">
    <property type="term" value="P:transmembrane transport"/>
    <property type="evidence" value="ECO:0007669"/>
    <property type="project" value="UniProtKB-UniRule"/>
</dbReference>
<name>A0A3A0W923_STAGA</name>
<feature type="transmembrane region" description="Helical" evidence="6">
    <location>
        <begin position="197"/>
        <end position="218"/>
    </location>
</feature>
<comment type="similarity">
    <text evidence="6">Belongs to the ABC-4 integral membrane protein family.</text>
</comment>
<dbReference type="PANTHER" id="PTHR46795:SF3">
    <property type="entry name" value="ABC TRANSPORTER PERMEASE"/>
    <property type="match status" value="1"/>
</dbReference>
<comment type="caution">
    <text evidence="8">The sequence shown here is derived from an EMBL/GenBank/DDBJ whole genome shotgun (WGS) entry which is preliminary data.</text>
</comment>
<evidence type="ECO:0000256" key="4">
    <source>
        <dbReference type="ARBA" id="ARBA00022989"/>
    </source>
</evidence>
<feature type="transmembrane region" description="Helical" evidence="6">
    <location>
        <begin position="568"/>
        <end position="587"/>
    </location>
</feature>
<dbReference type="PANTHER" id="PTHR46795">
    <property type="entry name" value="ABC TRANSPORTER PERMEASE-RELATED-RELATED"/>
    <property type="match status" value="1"/>
</dbReference>
<dbReference type="RefSeq" id="WP_119483986.1">
    <property type="nucleotide sequence ID" value="NZ_QYJN01000001.1"/>
</dbReference>
<dbReference type="InterPro" id="IPR027022">
    <property type="entry name" value="ABC_permease_BceB-typ"/>
</dbReference>
<reference evidence="8 9" key="1">
    <citation type="journal article" date="2016" name="Front. Microbiol.">
        <title>Comprehensive Phylogenetic Analysis of Bovine Non-aureus Staphylococci Species Based on Whole-Genome Sequencing.</title>
        <authorList>
            <person name="Naushad S."/>
            <person name="Barkema H.W."/>
            <person name="Luby C."/>
            <person name="Condas L.A."/>
            <person name="Nobrega D.B."/>
            <person name="Carson D.A."/>
            <person name="De Buck J."/>
        </authorList>
    </citation>
    <scope>NUCLEOTIDE SEQUENCE [LARGE SCALE GENOMIC DNA]</scope>
    <source>
        <strain evidence="8 9">SNUC 4781</strain>
    </source>
</reference>
<evidence type="ECO:0000256" key="5">
    <source>
        <dbReference type="ARBA" id="ARBA00023136"/>
    </source>
</evidence>
<evidence type="ECO:0000313" key="9">
    <source>
        <dbReference type="Proteomes" id="UP000265541"/>
    </source>
</evidence>
<dbReference type="Pfam" id="PF02687">
    <property type="entry name" value="FtsX"/>
    <property type="match status" value="2"/>
</dbReference>
<feature type="transmembrane region" description="Helical" evidence="6">
    <location>
        <begin position="230"/>
        <end position="249"/>
    </location>
</feature>
<sequence>MSFNQIVLKNFKQNFRHYAMYIFSLIVSIVLYFSFVTLKYTNSINNDNSMKIIQEGSKVGANFLFVIIVIFLMYANHLFIKRRTREFALYQLIGLTRNNIMRMLLIEQVTMFIVTGILGMIIGVFGSKILLMVVLKVLSVKTSVSLTFQLPAVTQTIILLVLSFVLILVQSFWFLRRRSILTMMNENAKTEVNNAKVTVLEFISGIIGIAMIVLGYYFSTEMFGKYSYAIMFLVFAILFLTTVGAYLFFRSSVSLIFKSIKVLKQGKVSITDVVFTSSIMHKMKKNALSLTIIATLSAVTVTVLCFGAISKSSIDDNIYESSPQDFNLNSEKQSQKFERKLEQAHIPFKPIYKEAANLKIAKDDFFAKEANAFMANPNSMFITSNEFFKDKEVSGNKAKIINVATVGGSVAKYNLDKTLQFKGQDFAPFKVIGDQRTVDFRADVSYGQPVLLVSADKYDELSQHSKEINKQYGYELLNKKDWPAANKILKQVNPNVDSQKVVRENLDNSIGILLFVTSFLGLAFLIAAGCIIYIKQMDEIEDEMSNYKILRKLGYTHRDMLKGLTLKVIFNFALPLIISLLHAYFAAKAYMKLMNSVNMLPVYVVMVVYSIIFMIFAIMSIIHSSRIVKHSI</sequence>
<feature type="transmembrane region" description="Helical" evidence="6">
    <location>
        <begin position="599"/>
        <end position="622"/>
    </location>
</feature>
<dbReference type="AlphaFoldDB" id="A0A3A0W923"/>
<evidence type="ECO:0000256" key="1">
    <source>
        <dbReference type="ARBA" id="ARBA00004651"/>
    </source>
</evidence>
<feature type="transmembrane region" description="Helical" evidence="6">
    <location>
        <begin position="21"/>
        <end position="40"/>
    </location>
</feature>
<keyword evidence="2 6" id="KW-1003">Cell membrane</keyword>
<dbReference type="Proteomes" id="UP000265541">
    <property type="component" value="Unassembled WGS sequence"/>
</dbReference>
<keyword evidence="3 6" id="KW-0812">Transmembrane</keyword>
<evidence type="ECO:0000256" key="6">
    <source>
        <dbReference type="PIRNR" id="PIRNR018968"/>
    </source>
</evidence>
<dbReference type="PIRSF" id="PIRSF018968">
    <property type="entry name" value="ABC_permease_BceB"/>
    <property type="match status" value="1"/>
</dbReference>
<accession>A0A3A0W923</accession>
<evidence type="ECO:0000256" key="2">
    <source>
        <dbReference type="ARBA" id="ARBA00022475"/>
    </source>
</evidence>
<keyword evidence="6" id="KW-0813">Transport</keyword>
<evidence type="ECO:0000313" key="8">
    <source>
        <dbReference type="EMBL" id="RIP37172.1"/>
    </source>
</evidence>
<feature type="domain" description="ABC3 transporter permease C-terminal" evidence="7">
    <location>
        <begin position="519"/>
        <end position="629"/>
    </location>
</feature>
<dbReference type="OrthoDB" id="1705903at2"/>
<feature type="domain" description="ABC3 transporter permease C-terminal" evidence="7">
    <location>
        <begin position="63"/>
        <end position="179"/>
    </location>
</feature>
<keyword evidence="5 6" id="KW-0472">Membrane</keyword>
<protein>
    <submittedName>
        <fullName evidence="8">ABC transporter permease</fullName>
    </submittedName>
</protein>
<dbReference type="InterPro" id="IPR052536">
    <property type="entry name" value="ABC-4_Integral_Memb_Prot"/>
</dbReference>
<dbReference type="InterPro" id="IPR003838">
    <property type="entry name" value="ABC3_permease_C"/>
</dbReference>
<comment type="subcellular location">
    <subcellularLocation>
        <location evidence="1 6">Cell membrane</location>
        <topology evidence="1 6">Multi-pass membrane protein</topology>
    </subcellularLocation>
</comment>
<gene>
    <name evidence="8" type="ORF">BUZ14_01090</name>
</gene>
<keyword evidence="4 6" id="KW-1133">Transmembrane helix</keyword>
<dbReference type="EMBL" id="QYJN01000001">
    <property type="protein sequence ID" value="RIP37172.1"/>
    <property type="molecule type" value="Genomic_DNA"/>
</dbReference>
<dbReference type="GO" id="GO:0005886">
    <property type="term" value="C:plasma membrane"/>
    <property type="evidence" value="ECO:0007669"/>
    <property type="project" value="UniProtKB-SubCell"/>
</dbReference>
<feature type="transmembrane region" description="Helical" evidence="6">
    <location>
        <begin position="287"/>
        <end position="309"/>
    </location>
</feature>
<feature type="transmembrane region" description="Helical" evidence="6">
    <location>
        <begin position="60"/>
        <end position="80"/>
    </location>
</feature>
<evidence type="ECO:0000259" key="7">
    <source>
        <dbReference type="Pfam" id="PF02687"/>
    </source>
</evidence>
<feature type="transmembrane region" description="Helical" evidence="6">
    <location>
        <begin position="510"/>
        <end position="534"/>
    </location>
</feature>
<feature type="transmembrane region" description="Helical" evidence="6">
    <location>
        <begin position="155"/>
        <end position="176"/>
    </location>
</feature>